<evidence type="ECO:0000313" key="7">
    <source>
        <dbReference type="EMBL" id="OFI47994.1"/>
    </source>
</evidence>
<evidence type="ECO:0000256" key="4">
    <source>
        <dbReference type="SAM" id="Coils"/>
    </source>
</evidence>
<proteinExistence type="inferred from homology"/>
<dbReference type="OrthoDB" id="9786220at2"/>
<dbReference type="GO" id="GO:0072659">
    <property type="term" value="P:protein localization to plasma membrane"/>
    <property type="evidence" value="ECO:0007669"/>
    <property type="project" value="TreeGrafter"/>
</dbReference>
<dbReference type="EMBL" id="MKIQ01000001">
    <property type="protein sequence ID" value="OFI47994.1"/>
    <property type="molecule type" value="Genomic_DNA"/>
</dbReference>
<dbReference type="AlphaFoldDB" id="A0A9Q5JI31"/>
<feature type="region of interest" description="Disordered" evidence="5">
    <location>
        <begin position="446"/>
        <end position="468"/>
    </location>
</feature>
<dbReference type="SUPFAM" id="SSF117892">
    <property type="entry name" value="Band 7/SPFH domain"/>
    <property type="match status" value="1"/>
</dbReference>
<dbReference type="InterPro" id="IPR001107">
    <property type="entry name" value="Band_7"/>
</dbReference>
<comment type="similarity">
    <text evidence="2">Belongs to the band 7/mec-2 family. Flotillin subfamily.</text>
</comment>
<dbReference type="Gene3D" id="3.30.479.30">
    <property type="entry name" value="Band 7 domain"/>
    <property type="match status" value="1"/>
</dbReference>
<evidence type="ECO:0000256" key="3">
    <source>
        <dbReference type="ARBA" id="ARBA00023136"/>
    </source>
</evidence>
<dbReference type="RefSeq" id="WP_070786905.1">
    <property type="nucleotide sequence ID" value="NZ_MKIQ01000001.1"/>
</dbReference>
<dbReference type="InterPro" id="IPR027705">
    <property type="entry name" value="Flotillin_fam"/>
</dbReference>
<feature type="coiled-coil region" evidence="4">
    <location>
        <begin position="201"/>
        <end position="305"/>
    </location>
</feature>
<dbReference type="Proteomes" id="UP000177273">
    <property type="component" value="Unassembled WGS sequence"/>
</dbReference>
<sequence>MSKILIVLMVILIIFILIAVLLVATYVKREPNQALVVSGKNLKNKEGVRVVTDGGTYIVPFLQKAHTLSLLTKKIDLEVNEIYMDGGIPFQATASALVRIGTTDKYIKNAVEHYLGEPSKKIEEDAKEIIEKQIQAVLSTMTEEDIYTDKSYIIEQIQAMASIELKKMGIELLSLSIKEINDGNGYIDAITKLQIVENKRKAQLEYSSADLETRIKQAEDDKAAQLEEIKRSIEIAEERKEQALQEIKINLDEEIAKVQERVKSEIKKANMMKDKEIEQANIIKNQEIERANIEKDREIERANIEKDGQIEQANLIKMQEIEKANIIKDREILKAQIELKSKMEQLKLEYEEQEKKIELLEKKAEAREKEFNSDFLRKEAETRHYVAVQEAEANKARQIAKAEIEARQIELAAQAEANRIEKLGKIGMDRTFQAIKDATGIDFEELIKNKDDATKRNNDKNSKNNSNL</sequence>
<organism evidence="7 8">
    <name type="scientific">Floricoccus penangensis</name>
    <dbReference type="NCBI Taxonomy" id="1859475"/>
    <lineage>
        <taxon>Bacteria</taxon>
        <taxon>Bacillati</taxon>
        <taxon>Bacillota</taxon>
        <taxon>Bacilli</taxon>
        <taxon>Lactobacillales</taxon>
        <taxon>Streptococcaceae</taxon>
        <taxon>Floricoccus</taxon>
    </lineage>
</organism>
<reference evidence="8" key="1">
    <citation type="submission" date="2016-09" db="EMBL/GenBank/DDBJ databases">
        <title>Draft genome sequence of a novel species of the family Streptococcaceae isolated from flowers.</title>
        <authorList>
            <person name="Chuah L.-O."/>
            <person name="Yap K.-P."/>
            <person name="Thong K.L."/>
            <person name="Liong M.T."/>
            <person name="Ahmad R."/>
            <person name="Rusul G."/>
        </authorList>
    </citation>
    <scope>NUCLEOTIDE SEQUENCE [LARGE SCALE GENOMIC DNA]</scope>
    <source>
        <strain evidence="8">HibF3</strain>
    </source>
</reference>
<dbReference type="PANTHER" id="PTHR13806">
    <property type="entry name" value="FLOTILLIN-RELATED"/>
    <property type="match status" value="1"/>
</dbReference>
<comment type="subcellular location">
    <subcellularLocation>
        <location evidence="1">Membrane</location>
    </subcellularLocation>
</comment>
<feature type="compositionally biased region" description="Basic and acidic residues" evidence="5">
    <location>
        <begin position="446"/>
        <end position="462"/>
    </location>
</feature>
<keyword evidence="8" id="KW-1185">Reference proteome</keyword>
<keyword evidence="3" id="KW-0472">Membrane</keyword>
<dbReference type="PANTHER" id="PTHR13806:SF46">
    <property type="entry name" value="FLOTILLIN-1-RELATED"/>
    <property type="match status" value="1"/>
</dbReference>
<evidence type="ECO:0000313" key="8">
    <source>
        <dbReference type="Proteomes" id="UP000177273"/>
    </source>
</evidence>
<comment type="caution">
    <text evidence="7">The sequence shown here is derived from an EMBL/GenBank/DDBJ whole genome shotgun (WGS) entry which is preliminary data.</text>
</comment>
<accession>A0A9Q5JI31</accession>
<evidence type="ECO:0000256" key="1">
    <source>
        <dbReference type="ARBA" id="ARBA00004370"/>
    </source>
</evidence>
<evidence type="ECO:0000256" key="2">
    <source>
        <dbReference type="ARBA" id="ARBA00007161"/>
    </source>
</evidence>
<keyword evidence="4" id="KW-0175">Coiled coil</keyword>
<feature type="domain" description="Band 7" evidence="6">
    <location>
        <begin position="24"/>
        <end position="194"/>
    </location>
</feature>
<dbReference type="CDD" id="cd03399">
    <property type="entry name" value="SPFH_flotillin"/>
    <property type="match status" value="1"/>
</dbReference>
<dbReference type="Pfam" id="PF01145">
    <property type="entry name" value="Band_7"/>
    <property type="match status" value="1"/>
</dbReference>
<feature type="coiled-coil region" evidence="4">
    <location>
        <begin position="336"/>
        <end position="370"/>
    </location>
</feature>
<dbReference type="InterPro" id="IPR036013">
    <property type="entry name" value="Band_7/SPFH_dom_sf"/>
</dbReference>
<dbReference type="GO" id="GO:0005886">
    <property type="term" value="C:plasma membrane"/>
    <property type="evidence" value="ECO:0007669"/>
    <property type="project" value="TreeGrafter"/>
</dbReference>
<dbReference type="SMART" id="SM00244">
    <property type="entry name" value="PHB"/>
    <property type="match status" value="1"/>
</dbReference>
<gene>
    <name evidence="7" type="ORF">BG262_00365</name>
</gene>
<dbReference type="GO" id="GO:0002020">
    <property type="term" value="F:protease binding"/>
    <property type="evidence" value="ECO:0007669"/>
    <property type="project" value="TreeGrafter"/>
</dbReference>
<name>A0A9Q5JI31_9LACT</name>
<evidence type="ECO:0000259" key="6">
    <source>
        <dbReference type="SMART" id="SM00244"/>
    </source>
</evidence>
<protein>
    <recommendedName>
        <fullName evidence="6">Band 7 domain-containing protein</fullName>
    </recommendedName>
</protein>
<evidence type="ECO:0000256" key="5">
    <source>
        <dbReference type="SAM" id="MobiDB-lite"/>
    </source>
</evidence>